<evidence type="ECO:0000313" key="2">
    <source>
        <dbReference type="EMBL" id="AKJ95155.1"/>
    </source>
</evidence>
<dbReference type="InterPro" id="IPR036457">
    <property type="entry name" value="PPM-type-like_dom_sf"/>
</dbReference>
<dbReference type="GO" id="GO:0016791">
    <property type="term" value="F:phosphatase activity"/>
    <property type="evidence" value="ECO:0007669"/>
    <property type="project" value="TreeGrafter"/>
</dbReference>
<dbReference type="AlphaFoldDB" id="A0A0G3G1V2"/>
<dbReference type="SUPFAM" id="SSF81606">
    <property type="entry name" value="PP2C-like"/>
    <property type="match status" value="1"/>
</dbReference>
<dbReference type="RefSeq" id="WP_018650084.1">
    <property type="nucleotide sequence ID" value="NZ_CP011367.1"/>
</dbReference>
<name>A0A0G3G1V2_9GAMM</name>
<gene>
    <name evidence="2" type="ORF">TVD_07165</name>
</gene>
<accession>A0A0G3G1V2</accession>
<dbReference type="Pfam" id="PF07228">
    <property type="entry name" value="SpoIIE"/>
    <property type="match status" value="1"/>
</dbReference>
<evidence type="ECO:0000256" key="1">
    <source>
        <dbReference type="ARBA" id="ARBA00022801"/>
    </source>
</evidence>
<dbReference type="PATRIC" id="fig|106634.4.peg.1464"/>
<dbReference type="STRING" id="106634.TVD_07165"/>
<dbReference type="PANTHER" id="PTHR43156">
    <property type="entry name" value="STAGE II SPORULATION PROTEIN E-RELATED"/>
    <property type="match status" value="1"/>
</dbReference>
<dbReference type="SMART" id="SM00331">
    <property type="entry name" value="PP2C_SIG"/>
    <property type="match status" value="1"/>
</dbReference>
<dbReference type="KEGG" id="tvr:TVD_07165"/>
<dbReference type="InterPro" id="IPR001932">
    <property type="entry name" value="PPM-type_phosphatase-like_dom"/>
</dbReference>
<keyword evidence="1" id="KW-0378">Hydrolase</keyword>
<proteinExistence type="predicted"/>
<sequence>MAGGTRRNRSLVAKLAVATLLAALALSLLSSAYVIASDWHAFRAETGEQIDRLQRLVEPPAAEAAFQLSAAQADSLVQGLLVFDKIRRVEILDDFGNTLAEDAQERTQTGGEWAHWLFGDLQTHERELRHPGTRGNIQGVGVLRVELDPGVLGRAFVNRLQTGVVTSVTQAVIVSLVVVVLFYLLMLRPMLKISRAVADTDPEQPAHWPMPRLGHHENDELGALGRSLDRLLRAFQAGLDARDGARGELKALNADLERRVEDRTRQLEAEKSETERALAKVDEANRELERSNRLVVESIRYARRIQTAMLPDKHSLDGHMDEVQIYWEPLHLVGGDYFWVEAIDGHSILVVADCTGHGVPGAFITLVVASALDRILHEHRLLEPSAILREMDRLVRSRLRQDGYDSDSDDGLEAAVCVYRPEDRKLAFAGVGLPLLIDRGGEVEEIRGVRGGLGYRSLEPAQPVDHEVDVEPGTEFFLITDGVHDHVGGEPPRLFGRRRLRQVLTDKSGRDLSAKIDAVVRVLEDYRDGEPRRDDMTLVAFRPLSSRAGNEALPPPSD</sequence>
<protein>
    <submittedName>
        <fullName evidence="2">Serine/threonine protein phosphatase</fullName>
    </submittedName>
</protein>
<reference evidence="2 3" key="1">
    <citation type="submission" date="2015-04" db="EMBL/GenBank/DDBJ databases">
        <title>Complete Sequence for the Genome of the Thioalkalivibrio versutus D301.</title>
        <authorList>
            <person name="Mu T."/>
            <person name="Zhou J."/>
            <person name="Xu X."/>
        </authorList>
    </citation>
    <scope>NUCLEOTIDE SEQUENCE [LARGE SCALE GENOMIC DNA]</scope>
    <source>
        <strain evidence="2 3">D301</strain>
    </source>
</reference>
<keyword evidence="3" id="KW-1185">Reference proteome</keyword>
<dbReference type="Proteomes" id="UP000064201">
    <property type="component" value="Chromosome"/>
</dbReference>
<organism evidence="2 3">
    <name type="scientific">Thioalkalivibrio versutus</name>
    <dbReference type="NCBI Taxonomy" id="106634"/>
    <lineage>
        <taxon>Bacteria</taxon>
        <taxon>Pseudomonadati</taxon>
        <taxon>Pseudomonadota</taxon>
        <taxon>Gammaproteobacteria</taxon>
        <taxon>Chromatiales</taxon>
        <taxon>Ectothiorhodospiraceae</taxon>
        <taxon>Thioalkalivibrio</taxon>
    </lineage>
</organism>
<evidence type="ECO:0000313" key="3">
    <source>
        <dbReference type="Proteomes" id="UP000064201"/>
    </source>
</evidence>
<dbReference type="OrthoDB" id="5496380at2"/>
<dbReference type="InterPro" id="IPR052016">
    <property type="entry name" value="Bact_Sigma-Reg"/>
</dbReference>
<dbReference type="EMBL" id="CP011367">
    <property type="protein sequence ID" value="AKJ95155.1"/>
    <property type="molecule type" value="Genomic_DNA"/>
</dbReference>
<dbReference type="Gene3D" id="3.60.40.10">
    <property type="entry name" value="PPM-type phosphatase domain"/>
    <property type="match status" value="1"/>
</dbReference>
<dbReference type="PANTHER" id="PTHR43156:SF9">
    <property type="entry name" value="HAMP DOMAIN-CONTAINING PROTEIN"/>
    <property type="match status" value="1"/>
</dbReference>